<dbReference type="Gene3D" id="3.10.129.10">
    <property type="entry name" value="Hotdog Thioesterase"/>
    <property type="match status" value="1"/>
</dbReference>
<keyword evidence="2" id="KW-1185">Reference proteome</keyword>
<dbReference type="EMBL" id="CP097635">
    <property type="protein sequence ID" value="URI07432.1"/>
    <property type="molecule type" value="Genomic_DNA"/>
</dbReference>
<name>A0ABY4S2I0_AQUTE</name>
<evidence type="ECO:0000313" key="1">
    <source>
        <dbReference type="EMBL" id="URI07432.1"/>
    </source>
</evidence>
<protein>
    <submittedName>
        <fullName evidence="1">Acyl-CoA thioesterase</fullName>
    </submittedName>
</protein>
<accession>A0ABY4S2I0</accession>
<gene>
    <name evidence="1" type="ORF">MW290_02090</name>
</gene>
<dbReference type="SUPFAM" id="SSF54637">
    <property type="entry name" value="Thioesterase/thiol ester dehydrase-isomerase"/>
    <property type="match status" value="1"/>
</dbReference>
<dbReference type="InterPro" id="IPR029069">
    <property type="entry name" value="HotDog_dom_sf"/>
</dbReference>
<sequence>MRFDLPENKRLVHTLVIPVRWGDMDAAGHVNNAMYFRYFETVRLDWLHQARGGADLYADGTGPVLVNAFCNFLRQLRFPADVVARHYLGRAGRSSVETFLTLERTDEPGQPYATGGGKLVWTDVSTERSIPLPDWLRALAVG</sequence>
<dbReference type="PANTHER" id="PTHR31793">
    <property type="entry name" value="4-HYDROXYBENZOYL-COA THIOESTERASE FAMILY MEMBER"/>
    <property type="match status" value="1"/>
</dbReference>
<dbReference type="RefSeq" id="WP_250195667.1">
    <property type="nucleotide sequence ID" value="NZ_CP097635.1"/>
</dbReference>
<dbReference type="PANTHER" id="PTHR31793:SF24">
    <property type="entry name" value="LONG-CHAIN ACYL-COA THIOESTERASE FADM"/>
    <property type="match status" value="1"/>
</dbReference>
<reference evidence="1" key="1">
    <citation type="submission" date="2022-05" db="EMBL/GenBank/DDBJ databases">
        <title>An RpoN-dependent PEP-CTERM gene is involved in floc formation of an Aquincola tertiaricarbonis strain.</title>
        <authorList>
            <person name="Qiu D."/>
            <person name="Xia M."/>
        </authorList>
    </citation>
    <scope>NUCLEOTIDE SEQUENCE</scope>
    <source>
        <strain evidence="1">RN12</strain>
    </source>
</reference>
<dbReference type="InterPro" id="IPR050563">
    <property type="entry name" value="4-hydroxybenzoyl-CoA_TE"/>
</dbReference>
<dbReference type="Proteomes" id="UP001056201">
    <property type="component" value="Chromosome 1"/>
</dbReference>
<proteinExistence type="predicted"/>
<dbReference type="Pfam" id="PF13279">
    <property type="entry name" value="4HBT_2"/>
    <property type="match status" value="1"/>
</dbReference>
<evidence type="ECO:0000313" key="2">
    <source>
        <dbReference type="Proteomes" id="UP001056201"/>
    </source>
</evidence>
<organism evidence="1 2">
    <name type="scientific">Aquincola tertiaricarbonis</name>
    <dbReference type="NCBI Taxonomy" id="391953"/>
    <lineage>
        <taxon>Bacteria</taxon>
        <taxon>Pseudomonadati</taxon>
        <taxon>Pseudomonadota</taxon>
        <taxon>Betaproteobacteria</taxon>
        <taxon>Burkholderiales</taxon>
        <taxon>Sphaerotilaceae</taxon>
        <taxon>Aquincola</taxon>
    </lineage>
</organism>
<dbReference type="CDD" id="cd00586">
    <property type="entry name" value="4HBT"/>
    <property type="match status" value="1"/>
</dbReference>